<reference evidence="1 2" key="1">
    <citation type="journal article" date="2015" name="BMC Genomics">
        <title>The genome of the truffle-parasite Tolypocladium ophioglossoides and the evolution of antifungal peptaibiotics.</title>
        <authorList>
            <person name="Quandt C.A."/>
            <person name="Bushley K.E."/>
            <person name="Spatafora J.W."/>
        </authorList>
    </citation>
    <scope>NUCLEOTIDE SEQUENCE [LARGE SCALE GENOMIC DNA]</scope>
    <source>
        <strain evidence="1 2">CBS 100239</strain>
    </source>
</reference>
<protein>
    <recommendedName>
        <fullName evidence="3">Aminoglycoside phosphotransferase domain-containing protein</fullName>
    </recommendedName>
</protein>
<evidence type="ECO:0000313" key="1">
    <source>
        <dbReference type="EMBL" id="KND90051.1"/>
    </source>
</evidence>
<accession>A0A0L0N7N1</accession>
<dbReference type="InterPro" id="IPR011009">
    <property type="entry name" value="Kinase-like_dom_sf"/>
</dbReference>
<dbReference type="OrthoDB" id="4919114at2759"/>
<dbReference type="Proteomes" id="UP000036947">
    <property type="component" value="Unassembled WGS sequence"/>
</dbReference>
<evidence type="ECO:0000313" key="2">
    <source>
        <dbReference type="Proteomes" id="UP000036947"/>
    </source>
</evidence>
<keyword evidence="2" id="KW-1185">Reference proteome</keyword>
<name>A0A0L0N7N1_TOLOC</name>
<gene>
    <name evidence="1" type="ORF">TOPH_05339</name>
</gene>
<dbReference type="PANTHER" id="PTHR21310:SF37">
    <property type="entry name" value="AMINOGLYCOSIDE PHOSPHOTRANSFERASE DOMAIN-CONTAINING PROTEIN"/>
    <property type="match status" value="1"/>
</dbReference>
<evidence type="ECO:0008006" key="3">
    <source>
        <dbReference type="Google" id="ProtNLM"/>
    </source>
</evidence>
<dbReference type="AlphaFoldDB" id="A0A0L0N7N1"/>
<dbReference type="EMBL" id="LFRF01000015">
    <property type="protein sequence ID" value="KND90051.1"/>
    <property type="molecule type" value="Genomic_DNA"/>
</dbReference>
<dbReference type="InterPro" id="IPR051678">
    <property type="entry name" value="AGP_Transferase"/>
</dbReference>
<dbReference type="SUPFAM" id="SSF56112">
    <property type="entry name" value="Protein kinase-like (PK-like)"/>
    <property type="match status" value="1"/>
</dbReference>
<sequence length="426" mass="47441">MRASGLRATNVGRISRQSHLPKSLTMVTLQKARVLPSSGWSSFDGWNYNGMKERLQAALEQIDKSVLLDHAERIKHQKLTMSKPFSAGQYWICFEMVAEDTSLVIARVRLPRHPETSPAVNEEMRRSLLAAEAGAAYMLLEGFYGNTLRDVEFDICNLSSAVQQHIITQWTKAQAELATLVYPRIGSISSLSATGEPIIDRLASAAVEGLGDAGPFSTTAEYFNAVGQAAIDRFDADADGSSMSFLRIGALVFCDIISNTTLFKDIGTEALFPLNHMDLGTQNILVDDDFNFLAIIDWEFAQTAPWQVNHYPMPFPLLFSDAAIRDILRDPSHLAYKNVVRQEFARGLYRQTFQSAGNDLKKKGRPLTASFAEVLDSPASRIYACFTCLGRSPQADEGLVYEMVRLAFGWDSRDIEEYLRDIERAA</sequence>
<dbReference type="PANTHER" id="PTHR21310">
    <property type="entry name" value="AMINOGLYCOSIDE PHOSPHOTRANSFERASE-RELATED-RELATED"/>
    <property type="match status" value="1"/>
</dbReference>
<organism evidence="1 2">
    <name type="scientific">Tolypocladium ophioglossoides (strain CBS 100239)</name>
    <name type="common">Snaketongue truffleclub</name>
    <name type="synonym">Elaphocordyceps ophioglossoides</name>
    <dbReference type="NCBI Taxonomy" id="1163406"/>
    <lineage>
        <taxon>Eukaryota</taxon>
        <taxon>Fungi</taxon>
        <taxon>Dikarya</taxon>
        <taxon>Ascomycota</taxon>
        <taxon>Pezizomycotina</taxon>
        <taxon>Sordariomycetes</taxon>
        <taxon>Hypocreomycetidae</taxon>
        <taxon>Hypocreales</taxon>
        <taxon>Ophiocordycipitaceae</taxon>
        <taxon>Tolypocladium</taxon>
    </lineage>
</organism>
<comment type="caution">
    <text evidence="1">The sequence shown here is derived from an EMBL/GenBank/DDBJ whole genome shotgun (WGS) entry which is preliminary data.</text>
</comment>
<proteinExistence type="predicted"/>